<name>A0ACC2GAV5_DALPE</name>
<comment type="caution">
    <text evidence="1">The sequence shown here is derived from an EMBL/GenBank/DDBJ whole genome shotgun (WGS) entry which is preliminary data.</text>
</comment>
<keyword evidence="2" id="KW-1185">Reference proteome</keyword>
<evidence type="ECO:0000313" key="1">
    <source>
        <dbReference type="EMBL" id="KAJ8000753.1"/>
    </source>
</evidence>
<evidence type="ECO:0000313" key="2">
    <source>
        <dbReference type="Proteomes" id="UP001157502"/>
    </source>
</evidence>
<proteinExistence type="predicted"/>
<dbReference type="Proteomes" id="UP001157502">
    <property type="component" value="Chromosome 15"/>
</dbReference>
<reference evidence="1" key="1">
    <citation type="submission" date="2021-05" db="EMBL/GenBank/DDBJ databases">
        <authorList>
            <person name="Pan Q."/>
            <person name="Jouanno E."/>
            <person name="Zahm M."/>
            <person name="Klopp C."/>
            <person name="Cabau C."/>
            <person name="Louis A."/>
            <person name="Berthelot C."/>
            <person name="Parey E."/>
            <person name="Roest Crollius H."/>
            <person name="Montfort J."/>
            <person name="Robinson-Rechavi M."/>
            <person name="Bouchez O."/>
            <person name="Lampietro C."/>
            <person name="Lopez Roques C."/>
            <person name="Donnadieu C."/>
            <person name="Postlethwait J."/>
            <person name="Bobe J."/>
            <person name="Dillon D."/>
            <person name="Chandos A."/>
            <person name="von Hippel F."/>
            <person name="Guiguen Y."/>
        </authorList>
    </citation>
    <scope>NUCLEOTIDE SEQUENCE</scope>
    <source>
        <strain evidence="1">YG-Jan2019</strain>
    </source>
</reference>
<accession>A0ACC2GAV5</accession>
<organism evidence="1 2">
    <name type="scientific">Dallia pectoralis</name>
    <name type="common">Alaska blackfish</name>
    <dbReference type="NCBI Taxonomy" id="75939"/>
    <lineage>
        <taxon>Eukaryota</taxon>
        <taxon>Metazoa</taxon>
        <taxon>Chordata</taxon>
        <taxon>Craniata</taxon>
        <taxon>Vertebrata</taxon>
        <taxon>Euteleostomi</taxon>
        <taxon>Actinopterygii</taxon>
        <taxon>Neopterygii</taxon>
        <taxon>Teleostei</taxon>
        <taxon>Protacanthopterygii</taxon>
        <taxon>Esociformes</taxon>
        <taxon>Umbridae</taxon>
        <taxon>Dallia</taxon>
    </lineage>
</organism>
<gene>
    <name evidence="1" type="ORF">DPEC_G00183610</name>
</gene>
<sequence length="365" mass="41998">MSVFPSISLYLTQQTSSEFKVSCPSSLGRLVLIELDKQPVLLLPTDAWFPSKVVVTTPEGDTCHFPVYRWILDKEVHLFREGTAKRLCDEENHLARYSREKEIKTRAEQYCWDSYQQGFPGSMKSDTPLNLPPEVRFSFSKTSRFVFTAASGIAELKLKGYSDSTKNWKNLDEITKIFSSKQTFISEYVQKHWKEDEFFGYQYLNGFNPMLIQRCSVLPQNFPVTNAMVTPSLRGSNSLSDELKKGNIFLLDYKKLDGLKPNVIKRKKQYMAAPLVLLHKTPVGKLVPIAIQLRQEPSEDNPIFLPTDSEYDWLLAKIFVRSADFQEHQLNVHLLRTHLLAEVFAVSLLRNIPMVHPLYKVQNIA</sequence>
<dbReference type="EMBL" id="CM055742">
    <property type="protein sequence ID" value="KAJ8000753.1"/>
    <property type="molecule type" value="Genomic_DNA"/>
</dbReference>
<protein>
    <submittedName>
        <fullName evidence="1">Uncharacterized protein</fullName>
    </submittedName>
</protein>